<feature type="compositionally biased region" description="Basic and acidic residues" evidence="1">
    <location>
        <begin position="260"/>
        <end position="270"/>
    </location>
</feature>
<evidence type="ECO:0000313" key="2">
    <source>
        <dbReference type="EMBL" id="OQE36876.1"/>
    </source>
</evidence>
<dbReference type="Proteomes" id="UP000191500">
    <property type="component" value="Unassembled WGS sequence"/>
</dbReference>
<dbReference type="AlphaFoldDB" id="A0A1V6UEK0"/>
<keyword evidence="3" id="KW-1185">Reference proteome</keyword>
<feature type="compositionally biased region" description="Polar residues" evidence="1">
    <location>
        <begin position="146"/>
        <end position="158"/>
    </location>
</feature>
<feature type="region of interest" description="Disordered" evidence="1">
    <location>
        <begin position="243"/>
        <end position="281"/>
    </location>
</feature>
<comment type="caution">
    <text evidence="2">The sequence shown here is derived from an EMBL/GenBank/DDBJ whole genome shotgun (WGS) entry which is preliminary data.</text>
</comment>
<accession>A0A1V6UEK0</accession>
<evidence type="ECO:0000256" key="1">
    <source>
        <dbReference type="SAM" id="MobiDB-lite"/>
    </source>
</evidence>
<reference evidence="3" key="1">
    <citation type="journal article" date="2017" name="Nat. Microbiol.">
        <title>Global analysis of biosynthetic gene clusters reveals vast potential of secondary metabolite production in Penicillium species.</title>
        <authorList>
            <person name="Nielsen J.C."/>
            <person name="Grijseels S."/>
            <person name="Prigent S."/>
            <person name="Ji B."/>
            <person name="Dainat J."/>
            <person name="Nielsen K.F."/>
            <person name="Frisvad J.C."/>
            <person name="Workman M."/>
            <person name="Nielsen J."/>
        </authorList>
    </citation>
    <scope>NUCLEOTIDE SEQUENCE [LARGE SCALE GENOMIC DNA]</scope>
    <source>
        <strain evidence="3">IBT 31321</strain>
    </source>
</reference>
<dbReference type="EMBL" id="MDDG01000011">
    <property type="protein sequence ID" value="OQE36876.1"/>
    <property type="molecule type" value="Genomic_DNA"/>
</dbReference>
<feature type="region of interest" description="Disordered" evidence="1">
    <location>
        <begin position="110"/>
        <end position="158"/>
    </location>
</feature>
<evidence type="ECO:0000313" key="3">
    <source>
        <dbReference type="Proteomes" id="UP000191500"/>
    </source>
</evidence>
<name>A0A1V6UEK0_9EURO</name>
<proteinExistence type="predicted"/>
<feature type="compositionally biased region" description="Polar residues" evidence="1">
    <location>
        <begin position="110"/>
        <end position="133"/>
    </location>
</feature>
<organism evidence="2 3">
    <name type="scientific">Penicillium coprophilum</name>
    <dbReference type="NCBI Taxonomy" id="36646"/>
    <lineage>
        <taxon>Eukaryota</taxon>
        <taxon>Fungi</taxon>
        <taxon>Dikarya</taxon>
        <taxon>Ascomycota</taxon>
        <taxon>Pezizomycotina</taxon>
        <taxon>Eurotiomycetes</taxon>
        <taxon>Eurotiomycetidae</taxon>
        <taxon>Eurotiales</taxon>
        <taxon>Aspergillaceae</taxon>
        <taxon>Penicillium</taxon>
    </lineage>
</organism>
<gene>
    <name evidence="2" type="ORF">PENCOP_c011G03217</name>
</gene>
<protein>
    <submittedName>
        <fullName evidence="2">Uncharacterized protein</fullName>
    </submittedName>
</protein>
<sequence length="281" mass="30260">MASRPNAHNAWSPEPPADTAIVVAQPATARTAESVHHIAEETAIEPTGDSISSSDCKSTINITASNHTGDNTVTVTNTNANPITIKNMVHITVTNIGNRVTTTGEAITPVCSHTSTSSKGEATQSTVSKTGQVSKLPDSSHEESTKPSASSNLRNNSETTYHRCDDLVSRTVNLHSPYVSGTPDPALTQVWIDHIDHMLGVRTDHQTQDMQRCIEQTDRVVNLANSIFAQATEMLEDQRRINRGEYIHDDSDNDSSSTSDEPRDSAEKSGVKKMISGSGGR</sequence>